<feature type="compositionally biased region" description="Basic and acidic residues" evidence="6">
    <location>
        <begin position="76"/>
        <end position="92"/>
    </location>
</feature>
<evidence type="ECO:0000256" key="6">
    <source>
        <dbReference type="SAM" id="MobiDB-lite"/>
    </source>
</evidence>
<feature type="transmembrane region" description="Helical" evidence="7">
    <location>
        <begin position="34"/>
        <end position="54"/>
    </location>
</feature>
<comment type="similarity">
    <text evidence="2">Belongs to the multi antimicrobial extrusion (MATE) (TC 2.A.66.1) family.</text>
</comment>
<evidence type="ECO:0000256" key="1">
    <source>
        <dbReference type="ARBA" id="ARBA00003408"/>
    </source>
</evidence>
<dbReference type="RefSeq" id="WP_139465233.1">
    <property type="nucleotide sequence ID" value="NZ_VDHJ01000005.1"/>
</dbReference>
<dbReference type="GO" id="GO:0042910">
    <property type="term" value="F:xenobiotic transmembrane transporter activity"/>
    <property type="evidence" value="ECO:0007669"/>
    <property type="project" value="InterPro"/>
</dbReference>
<comment type="function">
    <text evidence="1">Multidrug efflux pump.</text>
</comment>
<dbReference type="PANTHER" id="PTHR43298">
    <property type="entry name" value="MULTIDRUG RESISTANCE PROTEIN NORM-RELATED"/>
    <property type="match status" value="1"/>
</dbReference>
<keyword evidence="7" id="KW-0472">Membrane</keyword>
<dbReference type="InterPro" id="IPR050222">
    <property type="entry name" value="MATE_MdtK"/>
</dbReference>
<feature type="transmembrane region" description="Helical" evidence="7">
    <location>
        <begin position="153"/>
        <end position="172"/>
    </location>
</feature>
<comment type="caution">
    <text evidence="8">The sequence shown here is derived from an EMBL/GenBank/DDBJ whole genome shotgun (WGS) entry which is preliminary data.</text>
</comment>
<dbReference type="Proteomes" id="UP000312032">
    <property type="component" value="Unassembled WGS sequence"/>
</dbReference>
<protein>
    <recommendedName>
        <fullName evidence="3">Probable multidrug resistance protein NorM</fullName>
    </recommendedName>
    <alternativeName>
        <fullName evidence="5">Multidrug-efflux transporter</fullName>
    </alternativeName>
</protein>
<dbReference type="AlphaFoldDB" id="A0A5C4U5H2"/>
<sequence length="479" mass="50145">MSSTTTSYREVYSLALPIAGVQLAGVALTTTDVLMLQTLGVVAIAGGGLAMQFYNQIRTMCVGMVTAGGNLVAEAAAEREREQEQQAQDHARKGTAPATSPTDSPGTEKIRQAVRSCMAVGTVTALVGALLVIALGALVLVLPVDDAVSRLTFAMTLTLAPGLIPMIWLNVLRQFAVGMRRPGSLLVVTLISIAVNAGANAALLWLVHSLGWGPAWGVAGIGLSTTLVQIFTLAAFARTLRRDSSLGQFFAVIPRREDAACIRDLVRLGVPVSLTYGSEAAITTIAGLAMGLVSPAMLAAHTVVNQLAYIVYQVCIGFSHGGSVLVSRARTAGRAAVGSVARRVMISVGIYLAVVGVVWLALGRFVVWLFLTDATPDTLHIATLLLCLAVAQQFAKGSQNVLVGLLRGVKDTTSGLKATLWGYWLVGVPALLLLGLGLDWEGYGVWLGLILGFGTTAVLLARAFARRLSEVPEGDAAMT</sequence>
<evidence type="ECO:0000256" key="7">
    <source>
        <dbReference type="SAM" id="Phobius"/>
    </source>
</evidence>
<feature type="region of interest" description="Disordered" evidence="6">
    <location>
        <begin position="75"/>
        <end position="107"/>
    </location>
</feature>
<feature type="transmembrane region" description="Helical" evidence="7">
    <location>
        <begin position="213"/>
        <end position="236"/>
    </location>
</feature>
<dbReference type="Pfam" id="PF01554">
    <property type="entry name" value="MatE"/>
    <property type="match status" value="1"/>
</dbReference>
<proteinExistence type="inferred from homology"/>
<dbReference type="InterPro" id="IPR002528">
    <property type="entry name" value="MATE_fam"/>
</dbReference>
<reference evidence="8 9" key="1">
    <citation type="submission" date="2019-06" db="EMBL/GenBank/DDBJ databases">
        <authorList>
            <person name="Li J."/>
        </authorList>
    </citation>
    <scope>NUCLEOTIDE SEQUENCE [LARGE SCALE GENOMIC DNA]</scope>
    <source>
        <strain evidence="8 9">LMG 28165</strain>
    </source>
</reference>
<keyword evidence="4" id="KW-0813">Transport</keyword>
<dbReference type="PANTHER" id="PTHR43298:SF2">
    <property type="entry name" value="FMN_FAD EXPORTER YEEO-RELATED"/>
    <property type="match status" value="1"/>
</dbReference>
<accession>A0A5C4U5H2</accession>
<feature type="transmembrane region" description="Helical" evidence="7">
    <location>
        <begin position="416"/>
        <end position="437"/>
    </location>
</feature>
<feature type="transmembrane region" description="Helical" evidence="7">
    <location>
        <begin position="307"/>
        <end position="327"/>
    </location>
</feature>
<feature type="transmembrane region" description="Helical" evidence="7">
    <location>
        <begin position="443"/>
        <end position="461"/>
    </location>
</feature>
<dbReference type="OrthoDB" id="9780160at2"/>
<evidence type="ECO:0000256" key="5">
    <source>
        <dbReference type="ARBA" id="ARBA00031636"/>
    </source>
</evidence>
<feature type="transmembrane region" description="Helical" evidence="7">
    <location>
        <begin position="119"/>
        <end position="141"/>
    </location>
</feature>
<keyword evidence="7" id="KW-0812">Transmembrane</keyword>
<evidence type="ECO:0000256" key="2">
    <source>
        <dbReference type="ARBA" id="ARBA00010199"/>
    </source>
</evidence>
<gene>
    <name evidence="8" type="ORF">FHE74_04060</name>
</gene>
<organism evidence="8 9">
    <name type="scientific">Corynebacterium tapiri</name>
    <dbReference type="NCBI Taxonomy" id="1448266"/>
    <lineage>
        <taxon>Bacteria</taxon>
        <taxon>Bacillati</taxon>
        <taxon>Actinomycetota</taxon>
        <taxon>Actinomycetes</taxon>
        <taxon>Mycobacteriales</taxon>
        <taxon>Corynebacteriaceae</taxon>
        <taxon>Corynebacterium</taxon>
    </lineage>
</organism>
<dbReference type="EMBL" id="VDHJ01000005">
    <property type="protein sequence ID" value="TNL98388.1"/>
    <property type="molecule type" value="Genomic_DNA"/>
</dbReference>
<feature type="transmembrane region" description="Helical" evidence="7">
    <location>
        <begin position="12"/>
        <end position="28"/>
    </location>
</feature>
<name>A0A5C4U5H2_9CORY</name>
<evidence type="ECO:0000256" key="3">
    <source>
        <dbReference type="ARBA" id="ARBA00020268"/>
    </source>
</evidence>
<feature type="transmembrane region" description="Helical" evidence="7">
    <location>
        <begin position="348"/>
        <end position="371"/>
    </location>
</feature>
<keyword evidence="9" id="KW-1185">Reference proteome</keyword>
<evidence type="ECO:0000256" key="4">
    <source>
        <dbReference type="ARBA" id="ARBA00022448"/>
    </source>
</evidence>
<evidence type="ECO:0000313" key="8">
    <source>
        <dbReference type="EMBL" id="TNL98388.1"/>
    </source>
</evidence>
<keyword evidence="7" id="KW-1133">Transmembrane helix</keyword>
<dbReference type="GO" id="GO:0015297">
    <property type="term" value="F:antiporter activity"/>
    <property type="evidence" value="ECO:0007669"/>
    <property type="project" value="InterPro"/>
</dbReference>
<feature type="transmembrane region" description="Helical" evidence="7">
    <location>
        <begin position="184"/>
        <end position="207"/>
    </location>
</feature>
<dbReference type="GO" id="GO:0005886">
    <property type="term" value="C:plasma membrane"/>
    <property type="evidence" value="ECO:0007669"/>
    <property type="project" value="TreeGrafter"/>
</dbReference>
<evidence type="ECO:0000313" key="9">
    <source>
        <dbReference type="Proteomes" id="UP000312032"/>
    </source>
</evidence>